<feature type="region of interest" description="Disordered" evidence="1">
    <location>
        <begin position="325"/>
        <end position="346"/>
    </location>
</feature>
<accession>A0A2P5CRJ6</accession>
<name>A0A2P5CRJ6_PARAD</name>
<evidence type="ECO:0000313" key="3">
    <source>
        <dbReference type="Proteomes" id="UP000237105"/>
    </source>
</evidence>
<gene>
    <name evidence="2" type="ORF">PanWU01x14_129850</name>
</gene>
<protein>
    <submittedName>
        <fullName evidence="2">Uncharacterized protein</fullName>
    </submittedName>
</protein>
<reference evidence="3" key="1">
    <citation type="submission" date="2016-06" db="EMBL/GenBank/DDBJ databases">
        <title>Parallel loss of symbiosis genes in relatives of nitrogen-fixing non-legume Parasponia.</title>
        <authorList>
            <person name="Van Velzen R."/>
            <person name="Holmer R."/>
            <person name="Bu F."/>
            <person name="Rutten L."/>
            <person name="Van Zeijl A."/>
            <person name="Liu W."/>
            <person name="Santuari L."/>
            <person name="Cao Q."/>
            <person name="Sharma T."/>
            <person name="Shen D."/>
            <person name="Roswanjaya Y."/>
            <person name="Wardhani T."/>
            <person name="Kalhor M.S."/>
            <person name="Jansen J."/>
            <person name="Van den Hoogen J."/>
            <person name="Gungor B."/>
            <person name="Hartog M."/>
            <person name="Hontelez J."/>
            <person name="Verver J."/>
            <person name="Yang W.-C."/>
            <person name="Schijlen E."/>
            <person name="Repin R."/>
            <person name="Schilthuizen M."/>
            <person name="Schranz E."/>
            <person name="Heidstra R."/>
            <person name="Miyata K."/>
            <person name="Fedorova E."/>
            <person name="Kohlen W."/>
            <person name="Bisseling T."/>
            <person name="Smit S."/>
            <person name="Geurts R."/>
        </authorList>
    </citation>
    <scope>NUCLEOTIDE SEQUENCE [LARGE SCALE GENOMIC DNA]</scope>
    <source>
        <strain evidence="3">cv. WU1-14</strain>
    </source>
</reference>
<dbReference type="AlphaFoldDB" id="A0A2P5CRJ6"/>
<keyword evidence="3" id="KW-1185">Reference proteome</keyword>
<dbReference type="STRING" id="3476.A0A2P5CRJ6"/>
<dbReference type="Proteomes" id="UP000237105">
    <property type="component" value="Unassembled WGS sequence"/>
</dbReference>
<proteinExistence type="predicted"/>
<dbReference type="EMBL" id="JXTB01000102">
    <property type="protein sequence ID" value="PON63653.1"/>
    <property type="molecule type" value="Genomic_DNA"/>
</dbReference>
<organism evidence="2 3">
    <name type="scientific">Parasponia andersonii</name>
    <name type="common">Sponia andersonii</name>
    <dbReference type="NCBI Taxonomy" id="3476"/>
    <lineage>
        <taxon>Eukaryota</taxon>
        <taxon>Viridiplantae</taxon>
        <taxon>Streptophyta</taxon>
        <taxon>Embryophyta</taxon>
        <taxon>Tracheophyta</taxon>
        <taxon>Spermatophyta</taxon>
        <taxon>Magnoliopsida</taxon>
        <taxon>eudicotyledons</taxon>
        <taxon>Gunneridae</taxon>
        <taxon>Pentapetalae</taxon>
        <taxon>rosids</taxon>
        <taxon>fabids</taxon>
        <taxon>Rosales</taxon>
        <taxon>Cannabaceae</taxon>
        <taxon>Parasponia</taxon>
    </lineage>
</organism>
<comment type="caution">
    <text evidence="2">The sequence shown here is derived from an EMBL/GenBank/DDBJ whole genome shotgun (WGS) entry which is preliminary data.</text>
</comment>
<sequence length="360" mass="39449">MPRSPFSVEFDAANSTWLSNDVVLLSTKSGELLVLTLVYDGRAVVKFISEVLQDLASDEELSLYVSASNNSESAQKSFLLQDSLINGCPLKFFCSLRIHADPNHSVFAEQSSCKLVLRISSHLRFIQPGFQLQVSEIYFKGLKDEEDCPVVRMTRVVYASGRNQMGLCLVGKVLSNRPIANIDGLQKDMMPSCDTSVGVDNSEPVCVQIGDELTMGVLQLKDSGIHGDVAEEVGAIDVKGGVNDSLINKGKYKVFEGGVSSKEMFSTEDTMALGKIFKDNLMSTKNIGPMGAKGVLSAKRHFKRHSAKKPDIVMSPKHAKFFNVQSPHKPRKVGTPKNLDLNAKVSGDSLGTKRKKFWLT</sequence>
<dbReference type="OrthoDB" id="10442559at2759"/>
<evidence type="ECO:0000313" key="2">
    <source>
        <dbReference type="EMBL" id="PON63653.1"/>
    </source>
</evidence>
<evidence type="ECO:0000256" key="1">
    <source>
        <dbReference type="SAM" id="MobiDB-lite"/>
    </source>
</evidence>